<evidence type="ECO:0000313" key="2">
    <source>
        <dbReference type="EMBL" id="KAF1812899.1"/>
    </source>
</evidence>
<dbReference type="Proteomes" id="UP000504638">
    <property type="component" value="Unplaced"/>
</dbReference>
<dbReference type="EMBL" id="ML975156">
    <property type="protein sequence ID" value="KAF1812899.1"/>
    <property type="molecule type" value="Genomic_DNA"/>
</dbReference>
<dbReference type="Gene3D" id="1.20.5.170">
    <property type="match status" value="1"/>
</dbReference>
<organism evidence="2">
    <name type="scientific">Eremomyces bilateralis CBS 781.70</name>
    <dbReference type="NCBI Taxonomy" id="1392243"/>
    <lineage>
        <taxon>Eukaryota</taxon>
        <taxon>Fungi</taxon>
        <taxon>Dikarya</taxon>
        <taxon>Ascomycota</taxon>
        <taxon>Pezizomycotina</taxon>
        <taxon>Dothideomycetes</taxon>
        <taxon>Dothideomycetes incertae sedis</taxon>
        <taxon>Eremomycetales</taxon>
        <taxon>Eremomycetaceae</taxon>
        <taxon>Eremomyces</taxon>
    </lineage>
</organism>
<dbReference type="GO" id="GO:0003700">
    <property type="term" value="F:DNA-binding transcription factor activity"/>
    <property type="evidence" value="ECO:0007669"/>
    <property type="project" value="InterPro"/>
</dbReference>
<accession>A0A6G1G4Z1</accession>
<evidence type="ECO:0000256" key="1">
    <source>
        <dbReference type="SAM" id="MobiDB-lite"/>
    </source>
</evidence>
<dbReference type="GeneID" id="54419942"/>
<name>A0A6G1G4Z1_9PEZI</name>
<dbReference type="AlphaFoldDB" id="A0A6G1G4Z1"/>
<feature type="region of interest" description="Disordered" evidence="1">
    <location>
        <begin position="1"/>
        <end position="73"/>
    </location>
</feature>
<dbReference type="InterPro" id="IPR021833">
    <property type="entry name" value="DUF3425"/>
</dbReference>
<reference evidence="4" key="2">
    <citation type="submission" date="2020-04" db="EMBL/GenBank/DDBJ databases">
        <authorList>
            <consortium name="NCBI Genome Project"/>
        </authorList>
    </citation>
    <scope>NUCLEOTIDE SEQUENCE</scope>
    <source>
        <strain evidence="4">CBS 781.70</strain>
    </source>
</reference>
<dbReference type="CDD" id="cd14688">
    <property type="entry name" value="bZIP_YAP"/>
    <property type="match status" value="1"/>
</dbReference>
<evidence type="ECO:0008006" key="5">
    <source>
        <dbReference type="Google" id="ProtNLM"/>
    </source>
</evidence>
<feature type="compositionally biased region" description="Low complexity" evidence="1">
    <location>
        <begin position="50"/>
        <end position="71"/>
    </location>
</feature>
<dbReference type="InterPro" id="IPR046347">
    <property type="entry name" value="bZIP_sf"/>
</dbReference>
<sequence length="354" mass="38675">MVNAKASGLTAASVPSRGDPDRKRALNVLAQRRYRRRKAEKMAALEAQLKATSTSPKSSSSSHYPGSASASDEMICGSDELELELEASGSGDSGATLFQTFATTDQSMPAASSGAILDDLASFDQPLYLPAIEFGRSGSTPFGDSPAWDLSTLVPGVESSNQPFSSSYGFLPMLSNDTVIDVPLLKTMQVGMAVAQMVGAGDTMWDPFTLRTFDGKIMSNMQAMQQITELPADLKPTDAQKSIPHHPLIDCIPWPSVRTKLVVVFNLPPTHRPPGARDPLSILQLFYDIDDPAEGFRIVGPNGMDGKNWEIGDKFWRTWWWSVDREVVENTNNLRKQRGANRLRIEDVDRGVPL</sequence>
<dbReference type="PANTHER" id="PTHR38116">
    <property type="entry name" value="CHROMOSOME 7, WHOLE GENOME SHOTGUN SEQUENCE"/>
    <property type="match status" value="1"/>
</dbReference>
<dbReference type="RefSeq" id="XP_033534530.1">
    <property type="nucleotide sequence ID" value="XM_033679372.1"/>
</dbReference>
<evidence type="ECO:0000313" key="4">
    <source>
        <dbReference type="RefSeq" id="XP_033534530.1"/>
    </source>
</evidence>
<evidence type="ECO:0000313" key="3">
    <source>
        <dbReference type="Proteomes" id="UP000504638"/>
    </source>
</evidence>
<dbReference type="Pfam" id="PF11905">
    <property type="entry name" value="DUF3425"/>
    <property type="match status" value="1"/>
</dbReference>
<protein>
    <recommendedName>
        <fullName evidence="5">BZIP domain-containing protein</fullName>
    </recommendedName>
</protein>
<dbReference type="PANTHER" id="PTHR38116:SF9">
    <property type="entry name" value="BZIP DOMAIN-CONTAINING PROTEIN"/>
    <property type="match status" value="1"/>
</dbReference>
<dbReference type="SUPFAM" id="SSF57959">
    <property type="entry name" value="Leucine zipper domain"/>
    <property type="match status" value="1"/>
</dbReference>
<keyword evidence="3" id="KW-1185">Reference proteome</keyword>
<gene>
    <name evidence="2 4" type="ORF">P152DRAFT_458082</name>
</gene>
<reference evidence="4" key="3">
    <citation type="submission" date="2025-04" db="UniProtKB">
        <authorList>
            <consortium name="RefSeq"/>
        </authorList>
    </citation>
    <scope>IDENTIFICATION</scope>
    <source>
        <strain evidence="4">CBS 781.70</strain>
    </source>
</reference>
<proteinExistence type="predicted"/>
<dbReference type="OrthoDB" id="5973539at2759"/>
<reference evidence="2 4" key="1">
    <citation type="submission" date="2020-01" db="EMBL/GenBank/DDBJ databases">
        <authorList>
            <consortium name="DOE Joint Genome Institute"/>
            <person name="Haridas S."/>
            <person name="Albert R."/>
            <person name="Binder M."/>
            <person name="Bloem J."/>
            <person name="Labutti K."/>
            <person name="Salamov A."/>
            <person name="Andreopoulos B."/>
            <person name="Baker S.E."/>
            <person name="Barry K."/>
            <person name="Bills G."/>
            <person name="Bluhm B.H."/>
            <person name="Cannon C."/>
            <person name="Castanera R."/>
            <person name="Culley D.E."/>
            <person name="Daum C."/>
            <person name="Ezra D."/>
            <person name="Gonzalez J.B."/>
            <person name="Henrissat B."/>
            <person name="Kuo A."/>
            <person name="Liang C."/>
            <person name="Lipzen A."/>
            <person name="Lutzoni F."/>
            <person name="Magnuson J."/>
            <person name="Mondo S."/>
            <person name="Nolan M."/>
            <person name="Ohm R."/>
            <person name="Pangilinan J."/>
            <person name="Park H.-J."/>
            <person name="Ramirez L."/>
            <person name="Alfaro M."/>
            <person name="Sun H."/>
            <person name="Tritt A."/>
            <person name="Yoshinaga Y."/>
            <person name="Zwiers L.-H."/>
            <person name="Turgeon B.G."/>
            <person name="Goodwin S.B."/>
            <person name="Spatafora J.W."/>
            <person name="Crous P.W."/>
            <person name="Grigoriev I.V."/>
        </authorList>
    </citation>
    <scope>NUCLEOTIDE SEQUENCE</scope>
    <source>
        <strain evidence="2 4">CBS 781.70</strain>
    </source>
</reference>